<dbReference type="OrthoDB" id="9768793at2"/>
<dbReference type="Proteomes" id="UP000035721">
    <property type="component" value="Unassembled WGS sequence"/>
</dbReference>
<evidence type="ECO:0000313" key="3">
    <source>
        <dbReference type="Proteomes" id="UP000035721"/>
    </source>
</evidence>
<accession>A0A077LWS8</accession>
<feature type="domain" description="NADP-dependent oxidoreductase" evidence="1">
    <location>
        <begin position="16"/>
        <end position="308"/>
    </location>
</feature>
<dbReference type="InterPro" id="IPR023210">
    <property type="entry name" value="NADP_OxRdtase_dom"/>
</dbReference>
<proteinExistence type="predicted"/>
<dbReference type="EMBL" id="CAJB01000028">
    <property type="protein sequence ID" value="CCH76390.1"/>
    <property type="molecule type" value="Genomic_DNA"/>
</dbReference>
<evidence type="ECO:0000259" key="1">
    <source>
        <dbReference type="Pfam" id="PF00248"/>
    </source>
</evidence>
<comment type="caution">
    <text evidence="2">The sequence shown here is derived from an EMBL/GenBank/DDBJ whole genome shotgun (WGS) entry which is preliminary data.</text>
</comment>
<dbReference type="Pfam" id="PF00248">
    <property type="entry name" value="Aldo_ket_red"/>
    <property type="match status" value="1"/>
</dbReference>
<dbReference type="AlphaFoldDB" id="A0A077LWS8"/>
<dbReference type="Gene3D" id="3.20.20.100">
    <property type="entry name" value="NADP-dependent oxidoreductase domain"/>
    <property type="match status" value="1"/>
</dbReference>
<dbReference type="GO" id="GO:0005829">
    <property type="term" value="C:cytosol"/>
    <property type="evidence" value="ECO:0007669"/>
    <property type="project" value="TreeGrafter"/>
</dbReference>
<keyword evidence="3" id="KW-1185">Reference proteome</keyword>
<dbReference type="PANTHER" id="PTHR43364:SF18">
    <property type="entry name" value="OXIDOREDUCTASE"/>
    <property type="match status" value="1"/>
</dbReference>
<dbReference type="InterPro" id="IPR050523">
    <property type="entry name" value="AKR_Detox_Biosynth"/>
</dbReference>
<dbReference type="PANTHER" id="PTHR43364">
    <property type="entry name" value="NADH-SPECIFIC METHYLGLYOXAL REDUCTASE-RELATED"/>
    <property type="match status" value="1"/>
</dbReference>
<reference evidence="2 3" key="1">
    <citation type="journal article" date="2013" name="ISME J.">
        <title>A metabolic model for members of the genus Tetrasphaera involved in enhanced biological phosphorus removal.</title>
        <authorList>
            <person name="Kristiansen R."/>
            <person name="Nguyen H.T.T."/>
            <person name="Saunders A.M."/>
            <person name="Nielsen J.L."/>
            <person name="Wimmer R."/>
            <person name="Le V.Q."/>
            <person name="McIlroy S.J."/>
            <person name="Petrovski S."/>
            <person name="Seviour R.J."/>
            <person name="Calteau A."/>
            <person name="Nielsen K.L."/>
            <person name="Nielsen P.H."/>
        </authorList>
    </citation>
    <scope>NUCLEOTIDE SEQUENCE [LARGE SCALE GENOMIC DNA]</scope>
    <source>
        <strain evidence="2 3">T1-X7</strain>
    </source>
</reference>
<dbReference type="InterPro" id="IPR036812">
    <property type="entry name" value="NAD(P)_OxRdtase_dom_sf"/>
</dbReference>
<organism evidence="2 3">
    <name type="scientific">Nostocoides japonicum T1-X7</name>
    <dbReference type="NCBI Taxonomy" id="1194083"/>
    <lineage>
        <taxon>Bacteria</taxon>
        <taxon>Bacillati</taxon>
        <taxon>Actinomycetota</taxon>
        <taxon>Actinomycetes</taxon>
        <taxon>Micrococcales</taxon>
        <taxon>Intrasporangiaceae</taxon>
        <taxon>Nostocoides</taxon>
    </lineage>
</organism>
<name>A0A077LWS8_9MICO</name>
<sequence length="313" mass="32975">MRSTPLGRSGLTVPSLTLGTLLWGGRTDEAEARSILRSYLEAGGTLVDTAHGYGDGASEEILGHLLGELPAGTARVCTKAGISRASGERVVDVSRGSLMDQLDTSLRRLGRDHVDLWLVHTWSEAVPFEETLSALEWAHRSGRARYVGVSNHAGWQLARAVSLAERDGIPLVADEVEYSLLEREPEHEVVPAASALGVGLMAWAPLGGGILAGRYRTTTPADSRAAQQFGGYIRSRLGEDGPAVAEAVATAARGLSTTPATVALAWLLARAAVSSAVVGPRTETQLRQLFAADALTIPAEVVAALDEVSSVRL</sequence>
<gene>
    <name evidence="2" type="ORF">BN12_1230013</name>
</gene>
<protein>
    <submittedName>
        <fullName evidence="2">Aldo/keto reductase</fullName>
    </submittedName>
</protein>
<dbReference type="SUPFAM" id="SSF51430">
    <property type="entry name" value="NAD(P)-linked oxidoreductase"/>
    <property type="match status" value="1"/>
</dbReference>
<dbReference type="STRING" id="1194083.BN12_1230013"/>
<dbReference type="RefSeq" id="WP_048553135.1">
    <property type="nucleotide sequence ID" value="NZ_HF570958.1"/>
</dbReference>
<evidence type="ECO:0000313" key="2">
    <source>
        <dbReference type="EMBL" id="CCH76390.1"/>
    </source>
</evidence>